<organism evidence="12 13">
    <name type="scientific">Amanita thiersii Skay4041</name>
    <dbReference type="NCBI Taxonomy" id="703135"/>
    <lineage>
        <taxon>Eukaryota</taxon>
        <taxon>Fungi</taxon>
        <taxon>Dikarya</taxon>
        <taxon>Basidiomycota</taxon>
        <taxon>Agaricomycotina</taxon>
        <taxon>Agaricomycetes</taxon>
        <taxon>Agaricomycetidae</taxon>
        <taxon>Agaricales</taxon>
        <taxon>Pluteineae</taxon>
        <taxon>Amanitaceae</taxon>
        <taxon>Amanita</taxon>
    </lineage>
</organism>
<dbReference type="PANTHER" id="PTHR31361">
    <property type="entry name" value="BETA-GLUCAN SYNTHESIS-ASSOCIATED PROTEIN KRE6-RELATED"/>
    <property type="match status" value="1"/>
</dbReference>
<feature type="region of interest" description="Disordered" evidence="9">
    <location>
        <begin position="88"/>
        <end position="139"/>
    </location>
</feature>
<accession>A0A2A9NTN3</accession>
<keyword evidence="5 10" id="KW-1133">Transmembrane helix</keyword>
<evidence type="ECO:0000313" key="12">
    <source>
        <dbReference type="EMBL" id="PFH53909.1"/>
    </source>
</evidence>
<evidence type="ECO:0000256" key="2">
    <source>
        <dbReference type="ARBA" id="ARBA00010962"/>
    </source>
</evidence>
<dbReference type="PROSITE" id="PS51762">
    <property type="entry name" value="GH16_2"/>
    <property type="match status" value="1"/>
</dbReference>
<evidence type="ECO:0000256" key="3">
    <source>
        <dbReference type="ARBA" id="ARBA00022692"/>
    </source>
</evidence>
<evidence type="ECO:0000256" key="4">
    <source>
        <dbReference type="ARBA" id="ARBA00022968"/>
    </source>
</evidence>
<dbReference type="GO" id="GO:0005789">
    <property type="term" value="C:endoplasmic reticulum membrane"/>
    <property type="evidence" value="ECO:0007669"/>
    <property type="project" value="TreeGrafter"/>
</dbReference>
<keyword evidence="6 10" id="KW-0472">Membrane</keyword>
<feature type="transmembrane region" description="Helical" evidence="10">
    <location>
        <begin position="157"/>
        <end position="180"/>
    </location>
</feature>
<keyword evidence="12" id="KW-0378">Hydrolase</keyword>
<feature type="compositionally biased region" description="Low complexity" evidence="9">
    <location>
        <begin position="38"/>
        <end position="47"/>
    </location>
</feature>
<feature type="domain" description="GH16" evidence="11">
    <location>
        <begin position="181"/>
        <end position="590"/>
    </location>
</feature>
<dbReference type="OrthoDB" id="412647at2759"/>
<name>A0A2A9NTN3_9AGAR</name>
<evidence type="ECO:0000256" key="8">
    <source>
        <dbReference type="ARBA" id="ARBA00023316"/>
    </source>
</evidence>
<dbReference type="InterPro" id="IPR000757">
    <property type="entry name" value="Beta-glucanase-like"/>
</dbReference>
<comment type="similarity">
    <text evidence="2">Belongs to the SKN1/KRE6 family.</text>
</comment>
<dbReference type="InterPro" id="IPR013320">
    <property type="entry name" value="ConA-like_dom_sf"/>
</dbReference>
<evidence type="ECO:0000313" key="13">
    <source>
        <dbReference type="Proteomes" id="UP000242287"/>
    </source>
</evidence>
<dbReference type="GO" id="GO:0031505">
    <property type="term" value="P:fungal-type cell wall organization"/>
    <property type="evidence" value="ECO:0007669"/>
    <property type="project" value="UniProtKB-ARBA"/>
</dbReference>
<dbReference type="STRING" id="703135.A0A2A9NTN3"/>
<keyword evidence="3 10" id="KW-0812">Transmembrane</keyword>
<feature type="compositionally biased region" description="Basic and acidic residues" evidence="9">
    <location>
        <begin position="124"/>
        <end position="139"/>
    </location>
</feature>
<dbReference type="EMBL" id="KZ301971">
    <property type="protein sequence ID" value="PFH53909.1"/>
    <property type="molecule type" value="Genomic_DNA"/>
</dbReference>
<feature type="region of interest" description="Disordered" evidence="9">
    <location>
        <begin position="367"/>
        <end position="388"/>
    </location>
</feature>
<dbReference type="Gene3D" id="2.60.120.200">
    <property type="match status" value="2"/>
</dbReference>
<evidence type="ECO:0000256" key="7">
    <source>
        <dbReference type="ARBA" id="ARBA00023180"/>
    </source>
</evidence>
<keyword evidence="4" id="KW-0735">Signal-anchor</keyword>
<dbReference type="Pfam" id="PF03935">
    <property type="entry name" value="SKN1_KRE6_Sbg1"/>
    <property type="match status" value="1"/>
</dbReference>
<keyword evidence="8" id="KW-0961">Cell wall biogenesis/degradation</keyword>
<dbReference type="FunFam" id="2.60.120.200:FF:000140">
    <property type="entry name" value="Beta-glucan synthesis-associated protein"/>
    <property type="match status" value="1"/>
</dbReference>
<keyword evidence="7" id="KW-0325">Glycoprotein</keyword>
<dbReference type="GO" id="GO:0015926">
    <property type="term" value="F:glucosidase activity"/>
    <property type="evidence" value="ECO:0007669"/>
    <property type="project" value="TreeGrafter"/>
</dbReference>
<evidence type="ECO:0000256" key="1">
    <source>
        <dbReference type="ARBA" id="ARBA00004606"/>
    </source>
</evidence>
<evidence type="ECO:0000256" key="10">
    <source>
        <dbReference type="SAM" id="Phobius"/>
    </source>
</evidence>
<gene>
    <name evidence="12" type="ORF">AMATHDRAFT_53564</name>
</gene>
<dbReference type="SUPFAM" id="SSF49899">
    <property type="entry name" value="Concanavalin A-like lectins/glucanases"/>
    <property type="match status" value="1"/>
</dbReference>
<sequence length="638" mass="70422">MSRQPRRSSRNSSTRVYAAVPDHSPRQQHHYPSHPQNSRVPAPSSSRSSHDQSRQAGRSAMAMGVASGAIGAGYGPYSYHPQDATHYPSRFSVTPSEASVRSTAPEKQPVIATNTTPTPPQYLWDKDPDLDDALHNPDPRRDALSDSSFTLFSARGWANAGALVILVAGLITLFIGYPVIYHFTHLPPPINGYNLGGINASGQIPDLPGLPRLIDTDTPESAFTRTGSDGKRYDLVFSDEFNVPGRTFYPGDDPFWEAVDLHYWPTGDVEWYDPGAVTTENGKLVITLTEERNHDLNFKSGMLQSWNKLCFMTGYVEVGISMPGSGRVPGLWPGAWTLGNLARAGYGATTEGMWPYSYDSCDLGTFPNQTASDGTPSSSTTGGVNDGPLSFLPGQRLSACTCPESDHPGPTINTGRGVPEIDIIEAQVDVSRFQGEVSQSLQIAPYNNKYQVVDTEPATKIYNSDVTRMNSYKGGPFQQAVSAVTDIDAQFYNDTAYAPYGFEWWSNPSHREEGYITWYYNGQPTWTVTSATIGRDSVSQVGPRLIPEEPMYLILNLGLSPQFQKQDWKNLHFPSKMYIDYVRVYQRRGIKNGLTCDPPTRPTSDYIQKHITAYMNANLTTWADAGNTFPRNSLYHGC</sequence>
<reference evidence="12 13" key="1">
    <citation type="submission" date="2014-02" db="EMBL/GenBank/DDBJ databases">
        <title>Transposable element dynamics among asymbiotic and ectomycorrhizal Amanita fungi.</title>
        <authorList>
            <consortium name="DOE Joint Genome Institute"/>
            <person name="Hess J."/>
            <person name="Skrede I."/>
            <person name="Wolfe B."/>
            <person name="LaButti K."/>
            <person name="Ohm R.A."/>
            <person name="Grigoriev I.V."/>
            <person name="Pringle A."/>
        </authorList>
    </citation>
    <scope>NUCLEOTIDE SEQUENCE [LARGE SCALE GENOMIC DNA]</scope>
    <source>
        <strain evidence="12 13">SKay4041</strain>
    </source>
</reference>
<dbReference type="FunFam" id="2.60.120.200:FF:000135">
    <property type="entry name" value="Related to KRE6-glucan synthase subunit"/>
    <property type="match status" value="1"/>
</dbReference>
<keyword evidence="13" id="KW-1185">Reference proteome</keyword>
<dbReference type="CDD" id="cd02180">
    <property type="entry name" value="GH16_fungal_KRE6_glucanase"/>
    <property type="match status" value="1"/>
</dbReference>
<protein>
    <submittedName>
        <fullName evidence="12">Glycoside hydrolase family 16 protein</fullName>
    </submittedName>
</protein>
<dbReference type="AlphaFoldDB" id="A0A2A9NTN3"/>
<dbReference type="InterPro" id="IPR005629">
    <property type="entry name" value="Skn1/Kre6/Sbg1"/>
</dbReference>
<feature type="compositionally biased region" description="Polar residues" evidence="9">
    <location>
        <begin position="91"/>
        <end position="102"/>
    </location>
</feature>
<feature type="region of interest" description="Disordered" evidence="9">
    <location>
        <begin position="1"/>
        <end position="62"/>
    </location>
</feature>
<dbReference type="GO" id="GO:0005886">
    <property type="term" value="C:plasma membrane"/>
    <property type="evidence" value="ECO:0007669"/>
    <property type="project" value="TreeGrafter"/>
</dbReference>
<evidence type="ECO:0000256" key="5">
    <source>
        <dbReference type="ARBA" id="ARBA00022989"/>
    </source>
</evidence>
<dbReference type="Proteomes" id="UP000242287">
    <property type="component" value="Unassembled WGS sequence"/>
</dbReference>
<comment type="subcellular location">
    <subcellularLocation>
        <location evidence="1">Membrane</location>
        <topology evidence="1">Single-pass type II membrane protein</topology>
    </subcellularLocation>
</comment>
<evidence type="ECO:0000256" key="9">
    <source>
        <dbReference type="SAM" id="MobiDB-lite"/>
    </source>
</evidence>
<dbReference type="PANTHER" id="PTHR31361:SF15">
    <property type="entry name" value="GH16 DOMAIN-CONTAINING PROTEIN"/>
    <property type="match status" value="1"/>
</dbReference>
<proteinExistence type="inferred from homology"/>
<evidence type="ECO:0000259" key="11">
    <source>
        <dbReference type="PROSITE" id="PS51762"/>
    </source>
</evidence>
<dbReference type="GO" id="GO:0006078">
    <property type="term" value="P:(1-&gt;6)-beta-D-glucan biosynthetic process"/>
    <property type="evidence" value="ECO:0007669"/>
    <property type="project" value="TreeGrafter"/>
</dbReference>
<evidence type="ECO:0000256" key="6">
    <source>
        <dbReference type="ARBA" id="ARBA00023136"/>
    </source>
</evidence>
<feature type="compositionally biased region" description="Low complexity" evidence="9">
    <location>
        <begin position="374"/>
        <end position="383"/>
    </location>
</feature>